<dbReference type="Proteomes" id="UP000326924">
    <property type="component" value="Unassembled WGS sequence"/>
</dbReference>
<dbReference type="Gene3D" id="1.10.510.10">
    <property type="entry name" value="Transferase(Phosphotransferase) domain 1"/>
    <property type="match status" value="1"/>
</dbReference>
<evidence type="ECO:0008006" key="3">
    <source>
        <dbReference type="Google" id="ProtNLM"/>
    </source>
</evidence>
<keyword evidence="2" id="KW-1185">Reference proteome</keyword>
<proteinExistence type="predicted"/>
<name>A0A5J5EMZ1_9PEZI</name>
<dbReference type="InParanoid" id="A0A5J5EMZ1"/>
<accession>A0A5J5EMZ1</accession>
<dbReference type="InterPro" id="IPR011009">
    <property type="entry name" value="Kinase-like_dom_sf"/>
</dbReference>
<dbReference type="AlphaFoldDB" id="A0A5J5EMZ1"/>
<dbReference type="EMBL" id="VXIS01000181">
    <property type="protein sequence ID" value="KAA8898646.1"/>
    <property type="molecule type" value="Genomic_DNA"/>
</dbReference>
<dbReference type="OrthoDB" id="4267316at2759"/>
<dbReference type="SUPFAM" id="SSF56112">
    <property type="entry name" value="Protein kinase-like (PK-like)"/>
    <property type="match status" value="1"/>
</dbReference>
<protein>
    <recommendedName>
        <fullName evidence="3">Protein kinase domain-containing protein</fullName>
    </recommendedName>
</protein>
<comment type="caution">
    <text evidence="1">The sequence shown here is derived from an EMBL/GenBank/DDBJ whole genome shotgun (WGS) entry which is preliminary data.</text>
</comment>
<evidence type="ECO:0000313" key="2">
    <source>
        <dbReference type="Proteomes" id="UP000326924"/>
    </source>
</evidence>
<reference evidence="1 2" key="1">
    <citation type="submission" date="2019-09" db="EMBL/GenBank/DDBJ databases">
        <title>Draft genome of the ectomycorrhizal ascomycete Sphaerosporella brunnea.</title>
        <authorList>
            <consortium name="DOE Joint Genome Institute"/>
            <person name="Benucci G.M."/>
            <person name="Marozzi G."/>
            <person name="Antonielli L."/>
            <person name="Sanchez S."/>
            <person name="Marco P."/>
            <person name="Wang X."/>
            <person name="Falini L.B."/>
            <person name="Barry K."/>
            <person name="Haridas S."/>
            <person name="Lipzen A."/>
            <person name="Labutti K."/>
            <person name="Grigoriev I.V."/>
            <person name="Murat C."/>
            <person name="Martin F."/>
            <person name="Albertini E."/>
            <person name="Donnini D."/>
            <person name="Bonito G."/>
        </authorList>
    </citation>
    <scope>NUCLEOTIDE SEQUENCE [LARGE SCALE GENOMIC DNA]</scope>
    <source>
        <strain evidence="1 2">Sb_GMNB300</strain>
    </source>
</reference>
<gene>
    <name evidence="1" type="ORF">FN846DRAFT_909996</name>
</gene>
<organism evidence="1 2">
    <name type="scientific">Sphaerosporella brunnea</name>
    <dbReference type="NCBI Taxonomy" id="1250544"/>
    <lineage>
        <taxon>Eukaryota</taxon>
        <taxon>Fungi</taxon>
        <taxon>Dikarya</taxon>
        <taxon>Ascomycota</taxon>
        <taxon>Pezizomycotina</taxon>
        <taxon>Pezizomycetes</taxon>
        <taxon>Pezizales</taxon>
        <taxon>Pyronemataceae</taxon>
        <taxon>Sphaerosporella</taxon>
    </lineage>
</organism>
<sequence length="225" mass="24849">MPSTNSGLVLPQSLRLLGRLRKSPDSTEGHHRLSALDWHEAIAALPGLLRKLPSSFLVAKIYDPYFFNAEDAIVTHPVIFTKILYETEVSVFRHIQQQHRRLPVPQFYGSFEAQLPQDGRPVYVVLMEYIPGCTLSKLPQNDVHMRKRILSAAIKADQALLQAGILQADLAGRNFILRTDGEVVMVDFAVAGLSDDGGSVKIPSRYEGGDPEGEIAACLEMDGGR</sequence>
<evidence type="ECO:0000313" key="1">
    <source>
        <dbReference type="EMBL" id="KAA8898646.1"/>
    </source>
</evidence>